<dbReference type="RefSeq" id="WP_278099803.1">
    <property type="nucleotide sequence ID" value="NZ_CP091092.1"/>
</dbReference>
<dbReference type="Proteomes" id="UP001218895">
    <property type="component" value="Chromosome"/>
</dbReference>
<evidence type="ECO:0000313" key="4">
    <source>
        <dbReference type="Proteomes" id="UP001218895"/>
    </source>
</evidence>
<dbReference type="PANTHER" id="PTHR39198">
    <property type="entry name" value="HYPOTHETICAL MEMBRANE PROTEIN, CONSERVED"/>
    <property type="match status" value="1"/>
</dbReference>
<name>A0AAF0FS86_9EURY</name>
<feature type="domain" description="Alpha-galactosidase NEW3" evidence="2">
    <location>
        <begin position="378"/>
        <end position="452"/>
    </location>
</feature>
<evidence type="ECO:0000259" key="2">
    <source>
        <dbReference type="Pfam" id="PF10633"/>
    </source>
</evidence>
<dbReference type="AlphaFoldDB" id="A0AAF0FS86"/>
<gene>
    <name evidence="3" type="ORF">L1994_00800</name>
</gene>
<dbReference type="GO" id="GO:0030246">
    <property type="term" value="F:carbohydrate binding"/>
    <property type="evidence" value="ECO:0007669"/>
    <property type="project" value="InterPro"/>
</dbReference>
<organism evidence="3 4">
    <name type="scientific">Methanomicrobium antiquum</name>
    <dbReference type="NCBI Taxonomy" id="487686"/>
    <lineage>
        <taxon>Archaea</taxon>
        <taxon>Methanobacteriati</taxon>
        <taxon>Methanobacteriota</taxon>
        <taxon>Stenosarchaea group</taxon>
        <taxon>Methanomicrobia</taxon>
        <taxon>Methanomicrobiales</taxon>
        <taxon>Methanomicrobiaceae</taxon>
        <taxon>Methanomicrobium</taxon>
    </lineage>
</organism>
<evidence type="ECO:0000256" key="1">
    <source>
        <dbReference type="SAM" id="Phobius"/>
    </source>
</evidence>
<dbReference type="Pfam" id="PF10633">
    <property type="entry name" value="NPCBM_assoc"/>
    <property type="match status" value="1"/>
</dbReference>
<dbReference type="InterPro" id="IPR013784">
    <property type="entry name" value="Carb-bd-like_fold"/>
</dbReference>
<accession>A0AAF0FS86</accession>
<keyword evidence="1" id="KW-0812">Transmembrane</keyword>
<dbReference type="Gene3D" id="2.60.40.1120">
    <property type="entry name" value="Carboxypeptidase-like, regulatory domain"/>
    <property type="match status" value="1"/>
</dbReference>
<reference evidence="3" key="1">
    <citation type="submission" date="2022-01" db="EMBL/GenBank/DDBJ databases">
        <title>Complete genome of Methanomicrobium antiquum DSM 21220.</title>
        <authorList>
            <person name="Chen S.-C."/>
            <person name="You Y.-T."/>
            <person name="Zhou Y.-Z."/>
            <person name="Lai M.-C."/>
        </authorList>
    </citation>
    <scope>NUCLEOTIDE SEQUENCE</scope>
    <source>
        <strain evidence="3">DSM 21220</strain>
    </source>
</reference>
<dbReference type="KEGG" id="manq:L1994_00800"/>
<proteinExistence type="predicted"/>
<keyword evidence="1" id="KW-0472">Membrane</keyword>
<feature type="transmembrane region" description="Helical" evidence="1">
    <location>
        <begin position="472"/>
        <end position="492"/>
    </location>
</feature>
<sequence>MIFNKIKNKTNSLKRKNLFKSSASALLILMLFLTTVQPVAADESESTYQGNFQITCKFPGKVIEAGETIKYDLTISNIAGTDYAKKIRVDTFKGEEDWEFKFLSGDVEIDRIALSKGQSETIQLEVKTAGDTPVDTYQFRVSIDDAKIWLYVIIDKTHAGEDGVLKLEVVNEQGEKIKGAKVSAFLKRSSSPETSVYSTADGQVRTELDQGTYRLVIEKDGYLTREKDDVRIQSGYTEDVGTLMLERKNYGLDIDVKAPVVTAPIGDKPLFEIKLSNVGKSDDSFMLSYEDMPDGWYGRYKETSDSKSELSEVFIRAGEDKTVFFEVIPPYSVTKGDYEFSSSIKSSDGSVYETGLKSTIKGSSDLQVFSDKYLYEVTKGDTIEIPVKILNNGNGVALTNIKVEVSTPDGWKVTTSPETIPGISPGEREVVTLKVVPPSNIAASEYKITVKVLSDQEEVSDSIRVVVKESSLIGVLGILMIIIVAGGVFYMYRKHERR</sequence>
<dbReference type="InterPro" id="IPR013783">
    <property type="entry name" value="Ig-like_fold"/>
</dbReference>
<keyword evidence="1" id="KW-1133">Transmembrane helix</keyword>
<dbReference type="PANTHER" id="PTHR39198:SF1">
    <property type="entry name" value="ALPHA-GALACTOSIDASE NEW3 DOMAIN-CONTAINING PROTEIN"/>
    <property type="match status" value="1"/>
</dbReference>
<evidence type="ECO:0000313" key="3">
    <source>
        <dbReference type="EMBL" id="WFN36966.1"/>
    </source>
</evidence>
<protein>
    <submittedName>
        <fullName evidence="3">NEW3 domain-containing protein</fullName>
    </submittedName>
</protein>
<keyword evidence="4" id="KW-1185">Reference proteome</keyword>
<dbReference type="InterPro" id="IPR018905">
    <property type="entry name" value="A-galactase_NEW3"/>
</dbReference>
<dbReference type="Pfam" id="PF13620">
    <property type="entry name" value="CarboxypepD_reg"/>
    <property type="match status" value="1"/>
</dbReference>
<dbReference type="EMBL" id="CP091092">
    <property type="protein sequence ID" value="WFN36966.1"/>
    <property type="molecule type" value="Genomic_DNA"/>
</dbReference>
<dbReference type="SUPFAM" id="SSF49452">
    <property type="entry name" value="Starch-binding domain-like"/>
    <property type="match status" value="1"/>
</dbReference>
<dbReference type="Gene3D" id="2.60.40.10">
    <property type="entry name" value="Immunoglobulins"/>
    <property type="match status" value="1"/>
</dbReference>
<dbReference type="GeneID" id="79948890"/>